<gene>
    <name evidence="1" type="ORF">SD70_26175</name>
</gene>
<organism evidence="1 2">
    <name type="scientific">Gordoniibacillus kamchatkensis</name>
    <dbReference type="NCBI Taxonomy" id="1590651"/>
    <lineage>
        <taxon>Bacteria</taxon>
        <taxon>Bacillati</taxon>
        <taxon>Bacillota</taxon>
        <taxon>Bacilli</taxon>
        <taxon>Bacillales</taxon>
        <taxon>Paenibacillaceae</taxon>
        <taxon>Gordoniibacillus</taxon>
    </lineage>
</organism>
<evidence type="ECO:0000313" key="2">
    <source>
        <dbReference type="Proteomes" id="UP000031967"/>
    </source>
</evidence>
<accession>A0ABR5ABP9</accession>
<comment type="caution">
    <text evidence="1">The sequence shown here is derived from an EMBL/GenBank/DDBJ whole genome shotgun (WGS) entry which is preliminary data.</text>
</comment>
<dbReference type="Proteomes" id="UP000031967">
    <property type="component" value="Unassembled WGS sequence"/>
</dbReference>
<protein>
    <submittedName>
        <fullName evidence="1">Uncharacterized protein</fullName>
    </submittedName>
</protein>
<sequence length="69" mass="7276">MFEQELLLHTGEQVTVVTPAEHVSGILLAATDAAVAVRTAQYPGYGGAEDVTVSLDMISYVRIPSDSAL</sequence>
<keyword evidence="2" id="KW-1185">Reference proteome</keyword>
<evidence type="ECO:0000313" key="1">
    <source>
        <dbReference type="EMBL" id="KIL38458.1"/>
    </source>
</evidence>
<proteinExistence type="predicted"/>
<reference evidence="1 2" key="1">
    <citation type="submission" date="2014-12" db="EMBL/GenBank/DDBJ databases">
        <title>Draft genome sequence of Paenibacillus kamchatkensis strain B-2647.</title>
        <authorList>
            <person name="Karlyshev A.V."/>
            <person name="Kudryashova E.B."/>
        </authorList>
    </citation>
    <scope>NUCLEOTIDE SEQUENCE [LARGE SCALE GENOMIC DNA]</scope>
    <source>
        <strain evidence="1 2">VKM B-2647</strain>
    </source>
</reference>
<dbReference type="EMBL" id="JXAK01000060">
    <property type="protein sequence ID" value="KIL38458.1"/>
    <property type="molecule type" value="Genomic_DNA"/>
</dbReference>
<dbReference type="RefSeq" id="WP_041051118.1">
    <property type="nucleotide sequence ID" value="NZ_JXAK01000060.1"/>
</dbReference>
<name>A0ABR5ABP9_9BACL</name>